<name>A0A0F6TZX6_CITAM</name>
<dbReference type="NCBIfam" id="NF011458">
    <property type="entry name" value="PRK14876.1"/>
    <property type="match status" value="1"/>
</dbReference>
<geneLocation type="plasmid" evidence="2">
    <name>unnamed</name>
</geneLocation>
<proteinExistence type="predicted"/>
<dbReference type="OrthoDB" id="5297981at2"/>
<feature type="signal peptide" evidence="1">
    <location>
        <begin position="1"/>
        <end position="34"/>
    </location>
</feature>
<dbReference type="AlphaFoldDB" id="A0A0F6TZX6"/>
<evidence type="ECO:0000256" key="1">
    <source>
        <dbReference type="SAM" id="SignalP"/>
    </source>
</evidence>
<organism evidence="2 3">
    <name type="scientific">Citrobacter amalonaticus Y19</name>
    <dbReference type="NCBI Taxonomy" id="1261127"/>
    <lineage>
        <taxon>Bacteria</taxon>
        <taxon>Pseudomonadati</taxon>
        <taxon>Pseudomonadota</taxon>
        <taxon>Gammaproteobacteria</taxon>
        <taxon>Enterobacterales</taxon>
        <taxon>Enterobacteriaceae</taxon>
        <taxon>Citrobacter</taxon>
    </lineage>
</organism>
<dbReference type="EMBL" id="CP011133">
    <property type="protein sequence ID" value="AKE62106.1"/>
    <property type="molecule type" value="Genomic_DNA"/>
</dbReference>
<feature type="chain" id="PRO_5002510615" evidence="1">
    <location>
        <begin position="35"/>
        <end position="885"/>
    </location>
</feature>
<dbReference type="InterPro" id="IPR014121">
    <property type="entry name" value="TraN_Ftype"/>
</dbReference>
<dbReference type="Pfam" id="PF06986">
    <property type="entry name" value="F_T4SS_TraN"/>
    <property type="match status" value="2"/>
</dbReference>
<protein>
    <submittedName>
        <fullName evidence="2">Conjugal transfer protein TraN</fullName>
    </submittedName>
</protein>
<reference evidence="2 3" key="1">
    <citation type="submission" date="2015-03" db="EMBL/GenBank/DDBJ databases">
        <title>Complete genome sequence of Citrobacter amalonaticus Y19.</title>
        <authorList>
            <person name="Park S."/>
        </authorList>
    </citation>
    <scope>NUCLEOTIDE SEQUENCE [LARGE SCALE GENOMIC DNA]</scope>
    <source>
        <strain evidence="2 3">Y19</strain>
        <plasmid evidence="3">Plasmid</plasmid>
    </source>
</reference>
<evidence type="ECO:0000313" key="2">
    <source>
        <dbReference type="EMBL" id="AKE62106.1"/>
    </source>
</evidence>
<dbReference type="RefSeq" id="WP_046498863.1">
    <property type="nucleotide sequence ID" value="NZ_CP011133.1"/>
</dbReference>
<dbReference type="Proteomes" id="UP000034085">
    <property type="component" value="Plasmid"/>
</dbReference>
<gene>
    <name evidence="2" type="ORF">F384_26410</name>
</gene>
<dbReference type="KEGG" id="cama:F384_26410"/>
<dbReference type="HOGENOM" id="CLU_009269_0_0_6"/>
<keyword evidence="1" id="KW-0732">Signal</keyword>
<sequence>MKNLFRKKWFYRPLCTITMLCHLGVVSYMPYAFSATTQENVTSATNFYKTLPQVSATSNGTVQYGKGQAVDLNSAYPNQGSSTSLDSLTGTFGDDSNTLKLGNTTNANLKTEDSLRGEAYRTLVGSTKTTANLKPDDSIFDGHKDFLENQDKYMQDLGDCSMTRTMTNKDTVNHIPDYRECTRTTSVSGTFTLYHPYVAGMLSHYSGAANIGSCGTNCIELWLGTVGDNYWDGNCKIFEQAMAVTVYNPQAVTSARIVRAKWDDYMQIYVGGTDRASLVWGGPYGTGTFPPETAGKCELSTSWDQSINVDVTAQIRNTPMNGVLNFKNRVSVTGSGEGYALIYINFDPSKIISDNEWTVDKPEQFDTLLKAINAGYCQNYTVTCRETVTPDTNGCATINGARICESQLAKPPISGLSPFCKSATVVSNCGTDAGVNNTCKQYDADTACKFIKSTCITGAEGDKNGCWQATEVWDCGTDVVVPNTSATDTYVCPGAVQCLNGSCLQPSTEPSGDFNKAVATLQAATYALNEMKCGDDTDETNRSCTLFKGESAQCKSAMGGWVDCCDQPVDVSWIQYLQLSYYTLKIADAVAVKAGMFEQGKGVFDMGSELLTNAIDTITRPAISAFNSLVGSAGTEAAQQATEAGLSGLMNQAIGALTKQVAQWTLDTFGPAATNLIFESAASGGGAAVTSSGLATSVQLSSTIVSAISVVGYAYMAYQIANILVNIIWACTPDEFKLAVKKETKLAVHISSWCETKFLGVCIEKRSSYCTFDSQIGRIIQEQGRPMLGISWGDKKNPDCRPLTLEEFGRIDFNKLDLSEWIGSLYEAKLLPKASEINLDKITGKGSVLNIDGSRQNSLERFQSGVDSIDVDAAKSSTEAVLKTQ</sequence>
<evidence type="ECO:0000313" key="3">
    <source>
        <dbReference type="Proteomes" id="UP000034085"/>
    </source>
</evidence>
<dbReference type="PATRIC" id="fig|1261127.3.peg.5479"/>
<keyword evidence="2" id="KW-0614">Plasmid</keyword>
<accession>A0A0F6TZX6</accession>